<name>A0A507QG57_MONPU</name>
<sequence>MPAIQTQTSTLPPSPQARVEPPQESPESPDLEQVVAGLVTKAPSTPSVWPDGLEPTRVSPFGSSIPIDCPKRCPCEANCAAIFM</sequence>
<proteinExistence type="predicted"/>
<organism evidence="2 3">
    <name type="scientific">Monascus purpureus</name>
    <name type="common">Red mold</name>
    <name type="synonym">Monascus anka</name>
    <dbReference type="NCBI Taxonomy" id="5098"/>
    <lineage>
        <taxon>Eukaryota</taxon>
        <taxon>Fungi</taxon>
        <taxon>Dikarya</taxon>
        <taxon>Ascomycota</taxon>
        <taxon>Pezizomycotina</taxon>
        <taxon>Eurotiomycetes</taxon>
        <taxon>Eurotiomycetidae</taxon>
        <taxon>Eurotiales</taxon>
        <taxon>Aspergillaceae</taxon>
        <taxon>Monascus</taxon>
    </lineage>
</organism>
<dbReference type="Proteomes" id="UP000319663">
    <property type="component" value="Unassembled WGS sequence"/>
</dbReference>
<evidence type="ECO:0000313" key="2">
    <source>
        <dbReference type="EMBL" id="TQB67529.1"/>
    </source>
</evidence>
<evidence type="ECO:0000256" key="1">
    <source>
        <dbReference type="SAM" id="MobiDB-lite"/>
    </source>
</evidence>
<evidence type="ECO:0000313" key="3">
    <source>
        <dbReference type="Proteomes" id="UP000319663"/>
    </source>
</evidence>
<reference evidence="2 3" key="1">
    <citation type="submission" date="2019-06" db="EMBL/GenBank/DDBJ databases">
        <title>Wine fermentation using esterase from Monascus purpureus.</title>
        <authorList>
            <person name="Geng C."/>
            <person name="Zhang Y."/>
        </authorList>
    </citation>
    <scope>NUCLEOTIDE SEQUENCE [LARGE SCALE GENOMIC DNA]</scope>
    <source>
        <strain evidence="2">HQ1</strain>
    </source>
</reference>
<accession>A0A507QG57</accession>
<keyword evidence="3" id="KW-1185">Reference proteome</keyword>
<protein>
    <submittedName>
        <fullName evidence="2">Uncharacterized protein</fullName>
    </submittedName>
</protein>
<comment type="caution">
    <text evidence="2">The sequence shown here is derived from an EMBL/GenBank/DDBJ whole genome shotgun (WGS) entry which is preliminary data.</text>
</comment>
<gene>
    <name evidence="2" type="ORF">MPDQ_005338</name>
</gene>
<dbReference type="AlphaFoldDB" id="A0A507QG57"/>
<feature type="region of interest" description="Disordered" evidence="1">
    <location>
        <begin position="1"/>
        <end position="30"/>
    </location>
</feature>
<dbReference type="EMBL" id="VIFY01000373">
    <property type="protein sequence ID" value="TQB67529.1"/>
    <property type="molecule type" value="Genomic_DNA"/>
</dbReference>
<feature type="compositionally biased region" description="Polar residues" evidence="1">
    <location>
        <begin position="1"/>
        <end position="11"/>
    </location>
</feature>